<sequence length="69" mass="8303">MMLNELEEDQNRFRDMNMYDDHQNGFFHLVWMRIRAVFDALIPGRRKRREAGMKVIYKKKGGSRKAPDS</sequence>
<organism evidence="1 2">
    <name type="scientific">Hufsiella arboris</name>
    <dbReference type="NCBI Taxonomy" id="2695275"/>
    <lineage>
        <taxon>Bacteria</taxon>
        <taxon>Pseudomonadati</taxon>
        <taxon>Bacteroidota</taxon>
        <taxon>Sphingobacteriia</taxon>
        <taxon>Sphingobacteriales</taxon>
        <taxon>Sphingobacteriaceae</taxon>
        <taxon>Hufsiella</taxon>
    </lineage>
</organism>
<proteinExistence type="predicted"/>
<protein>
    <submittedName>
        <fullName evidence="1">Uncharacterized protein</fullName>
    </submittedName>
</protein>
<accession>A0A7K1YF79</accession>
<dbReference type="Proteomes" id="UP000466586">
    <property type="component" value="Unassembled WGS sequence"/>
</dbReference>
<evidence type="ECO:0000313" key="2">
    <source>
        <dbReference type="Proteomes" id="UP000466586"/>
    </source>
</evidence>
<keyword evidence="2" id="KW-1185">Reference proteome</keyword>
<dbReference type="EMBL" id="WVHT01000016">
    <property type="protein sequence ID" value="MXV53255.1"/>
    <property type="molecule type" value="Genomic_DNA"/>
</dbReference>
<name>A0A7K1YF79_9SPHI</name>
<dbReference type="AlphaFoldDB" id="A0A7K1YF79"/>
<dbReference type="RefSeq" id="WP_160846434.1">
    <property type="nucleotide sequence ID" value="NZ_WVHT01000016.1"/>
</dbReference>
<comment type="caution">
    <text evidence="1">The sequence shown here is derived from an EMBL/GenBank/DDBJ whole genome shotgun (WGS) entry which is preliminary data.</text>
</comment>
<gene>
    <name evidence="1" type="ORF">GS399_19995</name>
</gene>
<reference evidence="1 2" key="1">
    <citation type="submission" date="2019-11" db="EMBL/GenBank/DDBJ databases">
        <title>Pedobacter sp. HMF7647 Genome sequencing and assembly.</title>
        <authorList>
            <person name="Kang H."/>
            <person name="Kim H."/>
            <person name="Joh K."/>
        </authorList>
    </citation>
    <scope>NUCLEOTIDE SEQUENCE [LARGE SCALE GENOMIC DNA]</scope>
    <source>
        <strain evidence="1 2">HMF7647</strain>
    </source>
</reference>
<evidence type="ECO:0000313" key="1">
    <source>
        <dbReference type="EMBL" id="MXV53255.1"/>
    </source>
</evidence>